<dbReference type="PROSITE" id="PS00178">
    <property type="entry name" value="AA_TRNA_LIGASE_I"/>
    <property type="match status" value="1"/>
</dbReference>
<comment type="subcellular location">
    <subcellularLocation>
        <location evidence="9">Cytoplasm</location>
    </subcellularLocation>
</comment>
<gene>
    <name evidence="9 15" type="primary">glnS</name>
    <name evidence="15" type="ordered locus">TOL2_C11000</name>
</gene>
<proteinExistence type="inferred from homology"/>
<dbReference type="GO" id="GO:0006425">
    <property type="term" value="P:glutaminyl-tRNA aminoacylation"/>
    <property type="evidence" value="ECO:0007669"/>
    <property type="project" value="UniProtKB-UniRule"/>
</dbReference>
<feature type="domain" description="Glutamyl/glutaminyl-tRNA synthetase class Ib catalytic" evidence="12">
    <location>
        <begin position="27"/>
        <end position="336"/>
    </location>
</feature>
<evidence type="ECO:0000256" key="11">
    <source>
        <dbReference type="SAM" id="MobiDB-lite"/>
    </source>
</evidence>
<dbReference type="Gene3D" id="3.40.50.620">
    <property type="entry name" value="HUPs"/>
    <property type="match status" value="1"/>
</dbReference>
<feature type="binding site" evidence="9">
    <location>
        <position position="67"/>
    </location>
    <ligand>
        <name>L-glutamine</name>
        <dbReference type="ChEBI" id="CHEBI:58359"/>
    </ligand>
</feature>
<dbReference type="OrthoDB" id="9807503at2"/>
<reference evidence="15 16" key="1">
    <citation type="journal article" date="2013" name="Environ. Microbiol.">
        <title>Complete genome, catabolic sub-proteomes and key-metabolites of Desulfobacula toluolica Tol2, a marine, aromatic compound-degrading, sulfate-reducing bacterium.</title>
        <authorList>
            <person name="Wohlbrand L."/>
            <person name="Jacob J.H."/>
            <person name="Kube M."/>
            <person name="Mussmann M."/>
            <person name="Jarling R."/>
            <person name="Beck A."/>
            <person name="Amann R."/>
            <person name="Wilkes H."/>
            <person name="Reinhardt R."/>
            <person name="Rabus R."/>
        </authorList>
    </citation>
    <scope>NUCLEOTIDE SEQUENCE [LARGE SCALE GENOMIC DNA]</scope>
    <source>
        <strain evidence="16">DSM 7467 / Tol2</strain>
    </source>
</reference>
<keyword evidence="16" id="KW-1185">Reference proteome</keyword>
<evidence type="ECO:0000256" key="10">
    <source>
        <dbReference type="RuleBase" id="RU363037"/>
    </source>
</evidence>
<sequence>MEEEIKKTHFIESIIKEDIKNNKNNGQVLTRFPPEPNGYLHIGHAKSICLNFNMASQFNGKCNLRFDDSNPTKEKQVYIDSIKSTVSWLGFEFGTPLFASDYFDRLHDFAVQLIKKGKAYVCSLKADEIREYRGTLTEPGKNSPYRDRSIEENLRLFARMKNGEFDEGEHTLRAKIDMASPNINLRDPIIYRVKKASHPRTGDQWCIYPMYDFTHCLSDAMEGITHSLCSLEFEDHRPLYDWILDELETPCHPRQIEFARMNINFTILSKRKLQRLVEENHVQGWDDPRLPTLEGMKRRGYTPESIRKFCNIIGISKKDSRIDMGLLESCLRDDLNEKAPRVMGVLRPLKVTIENYPDDLTEELVAKNHPQNEKMGTRTIAFSKTIYVEQDDFMENPPKKFFRLGPGREVRLRYAYLVTCKDIVKDEAGNVIELICTYDPQTKGGNAPDGRKVKGTIHWVNANDCIEAKVRLYDRLFKDENPEQDKQDFIENLNPHSLEELESCKLEKILALATPETVYQFERLGYFCPDSKSMDAKDPDSENQNNKNPDAEHPGSNDAATGQIVFNRTVTLRDAWAKMKKK</sequence>
<dbReference type="FunFam" id="2.40.240.10:FF:000001">
    <property type="entry name" value="Glutamine--tRNA ligase"/>
    <property type="match status" value="1"/>
</dbReference>
<keyword evidence="7 9" id="KW-0030">Aminoacyl-tRNA synthetase</keyword>
<dbReference type="NCBIfam" id="NF011291">
    <property type="entry name" value="PRK14703.1"/>
    <property type="match status" value="1"/>
</dbReference>
<keyword evidence="3 9" id="KW-0436">Ligase</keyword>
<dbReference type="Pfam" id="PF00749">
    <property type="entry name" value="tRNA-synt_1c"/>
    <property type="match status" value="1"/>
</dbReference>
<feature type="binding site" evidence="9">
    <location>
        <begin position="35"/>
        <end position="37"/>
    </location>
    <ligand>
        <name>ATP</name>
        <dbReference type="ChEBI" id="CHEBI:30616"/>
    </ligand>
</feature>
<dbReference type="EC" id="6.1.1.18" evidence="9"/>
<dbReference type="PANTHER" id="PTHR43097:SF5">
    <property type="entry name" value="GLUTAMATE--TRNA LIGASE"/>
    <property type="match status" value="1"/>
</dbReference>
<feature type="domain" description="tRNA synthetases class I (E and Q) anti-codon binding" evidence="14">
    <location>
        <begin position="456"/>
        <end position="530"/>
    </location>
</feature>
<dbReference type="InterPro" id="IPR020056">
    <property type="entry name" value="Rbsml_bL25/Gln-tRNA_synth_N"/>
</dbReference>
<dbReference type="Gene3D" id="2.40.240.10">
    <property type="entry name" value="Ribosomal Protein L25, Chain P"/>
    <property type="match status" value="2"/>
</dbReference>
<dbReference type="InterPro" id="IPR050132">
    <property type="entry name" value="Gln/Glu-tRNA_Ligase"/>
</dbReference>
<evidence type="ECO:0000256" key="3">
    <source>
        <dbReference type="ARBA" id="ARBA00022598"/>
    </source>
</evidence>
<keyword evidence="4 9" id="KW-0547">Nucleotide-binding</keyword>
<comment type="catalytic activity">
    <reaction evidence="8 9">
        <text>tRNA(Gln) + L-glutamine + ATP = L-glutaminyl-tRNA(Gln) + AMP + diphosphate</text>
        <dbReference type="Rhea" id="RHEA:20121"/>
        <dbReference type="Rhea" id="RHEA-COMP:9662"/>
        <dbReference type="Rhea" id="RHEA-COMP:9681"/>
        <dbReference type="ChEBI" id="CHEBI:30616"/>
        <dbReference type="ChEBI" id="CHEBI:33019"/>
        <dbReference type="ChEBI" id="CHEBI:58359"/>
        <dbReference type="ChEBI" id="CHEBI:78442"/>
        <dbReference type="ChEBI" id="CHEBI:78521"/>
        <dbReference type="ChEBI" id="CHEBI:456215"/>
        <dbReference type="EC" id="6.1.1.18"/>
    </reaction>
</comment>
<protein>
    <recommendedName>
        <fullName evidence="9">Glutamine--tRNA ligase</fullName>
        <ecNumber evidence="9">6.1.1.18</ecNumber>
    </recommendedName>
    <alternativeName>
        <fullName evidence="9">Glutaminyl-tRNA synthetase</fullName>
        <shortName evidence="9">GlnRS</shortName>
    </alternativeName>
</protein>
<evidence type="ECO:0000256" key="5">
    <source>
        <dbReference type="ARBA" id="ARBA00022840"/>
    </source>
</evidence>
<dbReference type="GO" id="GO:0005524">
    <property type="term" value="F:ATP binding"/>
    <property type="evidence" value="ECO:0007669"/>
    <property type="project" value="UniProtKB-UniRule"/>
</dbReference>
<dbReference type="GO" id="GO:0004819">
    <property type="term" value="F:glutamine-tRNA ligase activity"/>
    <property type="evidence" value="ECO:0007669"/>
    <property type="project" value="UniProtKB-UniRule"/>
</dbReference>
<dbReference type="HAMAP" id="MF_00126">
    <property type="entry name" value="Gln_tRNA_synth"/>
    <property type="match status" value="1"/>
</dbReference>
<dbReference type="Proteomes" id="UP000007347">
    <property type="component" value="Chromosome"/>
</dbReference>
<organism evidence="15 16">
    <name type="scientific">Desulfobacula toluolica (strain DSM 7467 / Tol2)</name>
    <dbReference type="NCBI Taxonomy" id="651182"/>
    <lineage>
        <taxon>Bacteria</taxon>
        <taxon>Pseudomonadati</taxon>
        <taxon>Thermodesulfobacteriota</taxon>
        <taxon>Desulfobacteria</taxon>
        <taxon>Desulfobacterales</taxon>
        <taxon>Desulfobacteraceae</taxon>
        <taxon>Desulfobacula</taxon>
    </lineage>
</organism>
<dbReference type="PRINTS" id="PR00987">
    <property type="entry name" value="TRNASYNTHGLU"/>
</dbReference>
<dbReference type="SUPFAM" id="SSF50715">
    <property type="entry name" value="Ribosomal protein L25-like"/>
    <property type="match status" value="1"/>
</dbReference>
<feature type="short sequence motif" description="'KMSKS' region" evidence="9">
    <location>
        <begin position="267"/>
        <end position="271"/>
    </location>
</feature>
<dbReference type="InterPro" id="IPR000924">
    <property type="entry name" value="Glu/Gln-tRNA-synth"/>
</dbReference>
<dbReference type="InterPro" id="IPR020059">
    <property type="entry name" value="Glu/Gln-tRNA-synth_Ib_codon-bd"/>
</dbReference>
<evidence type="ECO:0000256" key="2">
    <source>
        <dbReference type="ARBA" id="ARBA00022490"/>
    </source>
</evidence>
<dbReference type="InterPro" id="IPR001412">
    <property type="entry name" value="aa-tRNA-synth_I_CS"/>
</dbReference>
<dbReference type="SUPFAM" id="SSF52374">
    <property type="entry name" value="Nucleotidylyl transferase"/>
    <property type="match status" value="1"/>
</dbReference>
<name>K0N558_DESTT</name>
<evidence type="ECO:0000256" key="4">
    <source>
        <dbReference type="ARBA" id="ARBA00022741"/>
    </source>
</evidence>
<dbReference type="InterPro" id="IPR011035">
    <property type="entry name" value="Ribosomal_bL25/Gln-tRNA_synth"/>
</dbReference>
<evidence type="ECO:0000313" key="16">
    <source>
        <dbReference type="Proteomes" id="UP000007347"/>
    </source>
</evidence>
<evidence type="ECO:0000259" key="12">
    <source>
        <dbReference type="Pfam" id="PF00749"/>
    </source>
</evidence>
<dbReference type="InterPro" id="IPR049437">
    <property type="entry name" value="tRNA-synt_1c_C2"/>
</dbReference>
<keyword evidence="5 9" id="KW-0067">ATP-binding</keyword>
<comment type="caution">
    <text evidence="9">Lacks conserved residue(s) required for the propagation of feature annotation.</text>
</comment>
<dbReference type="RefSeq" id="WP_014956611.1">
    <property type="nucleotide sequence ID" value="NC_018645.1"/>
</dbReference>
<evidence type="ECO:0000313" key="15">
    <source>
        <dbReference type="EMBL" id="CCK79264.1"/>
    </source>
</evidence>
<evidence type="ECO:0000256" key="9">
    <source>
        <dbReference type="HAMAP-Rule" id="MF_00126"/>
    </source>
</evidence>
<dbReference type="FunFam" id="3.40.50.620:FF:000037">
    <property type="entry name" value="Glutamine--tRNA ligase cytoplasmic"/>
    <property type="match status" value="1"/>
</dbReference>
<dbReference type="STRING" id="651182.TOL2_C11000"/>
<comment type="subunit">
    <text evidence="9">Monomer.</text>
</comment>
<dbReference type="GO" id="GO:0005829">
    <property type="term" value="C:cytosol"/>
    <property type="evidence" value="ECO:0007669"/>
    <property type="project" value="TreeGrafter"/>
</dbReference>
<accession>K0N558</accession>
<keyword evidence="2 9" id="KW-0963">Cytoplasm</keyword>
<dbReference type="KEGG" id="dto:TOL2_C11000"/>
<dbReference type="NCBIfam" id="TIGR00440">
    <property type="entry name" value="glnS"/>
    <property type="match status" value="1"/>
</dbReference>
<dbReference type="PATRIC" id="fig|651182.5.peg.1328"/>
<dbReference type="AlphaFoldDB" id="K0N558"/>
<evidence type="ECO:0000259" key="14">
    <source>
        <dbReference type="Pfam" id="PF20974"/>
    </source>
</evidence>
<evidence type="ECO:0000256" key="1">
    <source>
        <dbReference type="ARBA" id="ARBA00005594"/>
    </source>
</evidence>
<dbReference type="HOGENOM" id="CLU_001882_2_3_7"/>
<feature type="binding site" evidence="9">
    <location>
        <begin position="268"/>
        <end position="270"/>
    </location>
    <ligand>
        <name>ATP</name>
        <dbReference type="ChEBI" id="CHEBI:30616"/>
    </ligand>
</feature>
<evidence type="ECO:0000256" key="6">
    <source>
        <dbReference type="ARBA" id="ARBA00022917"/>
    </source>
</evidence>
<dbReference type="Pfam" id="PF20974">
    <property type="entry name" value="tRNA-synt_1c_C2"/>
    <property type="match status" value="1"/>
</dbReference>
<feature type="binding site" evidence="9">
    <location>
        <begin position="41"/>
        <end position="47"/>
    </location>
    <ligand>
        <name>ATP</name>
        <dbReference type="ChEBI" id="CHEBI:30616"/>
    </ligand>
</feature>
<evidence type="ECO:0000256" key="8">
    <source>
        <dbReference type="ARBA" id="ARBA00048270"/>
    </source>
</evidence>
<feature type="short sequence motif" description="'HIGH' region" evidence="9">
    <location>
        <begin position="34"/>
        <end position="44"/>
    </location>
</feature>
<dbReference type="InterPro" id="IPR020058">
    <property type="entry name" value="Glu/Gln-tRNA-synth_Ib_cat-dom"/>
</dbReference>
<evidence type="ECO:0000259" key="13">
    <source>
        <dbReference type="Pfam" id="PF03950"/>
    </source>
</evidence>
<feature type="binding site" evidence="9">
    <location>
        <position position="211"/>
    </location>
    <ligand>
        <name>L-glutamine</name>
        <dbReference type="ChEBI" id="CHEBI:58359"/>
    </ligand>
</feature>
<dbReference type="InterPro" id="IPR004514">
    <property type="entry name" value="Gln-tRNA-synth"/>
</dbReference>
<keyword evidence="6 9" id="KW-0648">Protein biosynthesis</keyword>
<dbReference type="Pfam" id="PF03950">
    <property type="entry name" value="tRNA-synt_1c_C"/>
    <property type="match status" value="1"/>
</dbReference>
<dbReference type="EMBL" id="FO203503">
    <property type="protein sequence ID" value="CCK79264.1"/>
    <property type="molecule type" value="Genomic_DNA"/>
</dbReference>
<dbReference type="GO" id="GO:0006424">
    <property type="term" value="P:glutamyl-tRNA aminoacylation"/>
    <property type="evidence" value="ECO:0007669"/>
    <property type="project" value="UniProtKB-UniRule"/>
</dbReference>
<dbReference type="CDD" id="cd00807">
    <property type="entry name" value="GlnRS_core"/>
    <property type="match status" value="1"/>
</dbReference>
<dbReference type="InterPro" id="IPR014729">
    <property type="entry name" value="Rossmann-like_a/b/a_fold"/>
</dbReference>
<dbReference type="PANTHER" id="PTHR43097">
    <property type="entry name" value="GLUTAMINE-TRNA LIGASE"/>
    <property type="match status" value="1"/>
</dbReference>
<feature type="region of interest" description="Disordered" evidence="11">
    <location>
        <begin position="532"/>
        <end position="564"/>
    </location>
</feature>
<feature type="domain" description="Glutamyl/glutaminyl-tRNA synthetase class Ib anti-codon binding" evidence="13">
    <location>
        <begin position="339"/>
        <end position="439"/>
    </location>
</feature>
<dbReference type="InterPro" id="IPR022861">
    <property type="entry name" value="Gln_tRNA_ligase_bac"/>
</dbReference>
<comment type="similarity">
    <text evidence="1 9 10">Belongs to the class-I aminoacyl-tRNA synthetase family.</text>
</comment>
<evidence type="ECO:0000256" key="7">
    <source>
        <dbReference type="ARBA" id="ARBA00023146"/>
    </source>
</evidence>